<dbReference type="PANTHER" id="PTHR12649">
    <property type="entry name" value="PEPTIDYL-TRNA HYDROLASE 2"/>
    <property type="match status" value="1"/>
</dbReference>
<dbReference type="Pfam" id="PF01981">
    <property type="entry name" value="PTH2"/>
    <property type="match status" value="1"/>
</dbReference>
<keyword evidence="2 6" id="KW-0378">Hydrolase</keyword>
<feature type="domain" description="UBA" evidence="5">
    <location>
        <begin position="11"/>
        <end position="44"/>
    </location>
</feature>
<dbReference type="FunFam" id="3.40.1490.10:FF:000002">
    <property type="entry name" value="Peptidyl-tRNA hydrolase 2, mitochondrial"/>
    <property type="match status" value="1"/>
</dbReference>
<dbReference type="InterPro" id="IPR015940">
    <property type="entry name" value="UBA"/>
</dbReference>
<organism evidence="6">
    <name type="scientific">Panstrongylus megistus</name>
    <dbReference type="NCBI Taxonomy" id="65343"/>
    <lineage>
        <taxon>Eukaryota</taxon>
        <taxon>Metazoa</taxon>
        <taxon>Ecdysozoa</taxon>
        <taxon>Arthropoda</taxon>
        <taxon>Hexapoda</taxon>
        <taxon>Insecta</taxon>
        <taxon>Pterygota</taxon>
        <taxon>Neoptera</taxon>
        <taxon>Paraneoptera</taxon>
        <taxon>Hemiptera</taxon>
        <taxon>Heteroptera</taxon>
        <taxon>Panheteroptera</taxon>
        <taxon>Cimicomorpha</taxon>
        <taxon>Reduviidae</taxon>
        <taxon>Triatominae</taxon>
        <taxon>Panstrongylus</taxon>
    </lineage>
</organism>
<comment type="catalytic activity">
    <reaction evidence="4">
        <text>an N-acyl-L-alpha-aminoacyl-tRNA + H2O = an N-acyl-L-amino acid + a tRNA + H(+)</text>
        <dbReference type="Rhea" id="RHEA:54448"/>
        <dbReference type="Rhea" id="RHEA-COMP:10123"/>
        <dbReference type="Rhea" id="RHEA-COMP:13883"/>
        <dbReference type="ChEBI" id="CHEBI:15377"/>
        <dbReference type="ChEBI" id="CHEBI:15378"/>
        <dbReference type="ChEBI" id="CHEBI:59874"/>
        <dbReference type="ChEBI" id="CHEBI:78442"/>
        <dbReference type="ChEBI" id="CHEBI:138191"/>
        <dbReference type="EC" id="3.1.1.29"/>
    </reaction>
</comment>
<name>A0A069DNR8_9HEMI</name>
<dbReference type="SUPFAM" id="SSF46934">
    <property type="entry name" value="UBA-like"/>
    <property type="match status" value="1"/>
</dbReference>
<sequence>MSESDEVSINGEYLKTLMEMGIKEHIARKALIMSNNECLNTALMIALELNEELSEEDFEDSKMIFVVNSSLNMSVGKTAAQVAHAALNLYREVASPNYLQFSEVLSKWEHKGEKKVVLKGKDESEILELMVRAKDLSLPCVTIRDAGRTEIAPDSLTVFALFGLEECVNKVTGHLNLL</sequence>
<dbReference type="Pfam" id="PF22562">
    <property type="entry name" value="UBA_7"/>
    <property type="match status" value="1"/>
</dbReference>
<dbReference type="EMBL" id="GBGD01003176">
    <property type="protein sequence ID" value="JAC85713.1"/>
    <property type="molecule type" value="mRNA"/>
</dbReference>
<dbReference type="Gene3D" id="1.10.8.10">
    <property type="entry name" value="DNA helicase RuvA subunit, C-terminal domain"/>
    <property type="match status" value="1"/>
</dbReference>
<evidence type="ECO:0000256" key="4">
    <source>
        <dbReference type="ARBA" id="ARBA00048707"/>
    </source>
</evidence>
<evidence type="ECO:0000256" key="3">
    <source>
        <dbReference type="ARBA" id="ARBA00038050"/>
    </source>
</evidence>
<evidence type="ECO:0000313" key="6">
    <source>
        <dbReference type="EMBL" id="JAC85713.1"/>
    </source>
</evidence>
<dbReference type="AlphaFoldDB" id="A0A069DNR8"/>
<accession>A0A069DNR8</accession>
<dbReference type="InterPro" id="IPR023476">
    <property type="entry name" value="Pep_tRNA_hydro_II_dom_sf"/>
</dbReference>
<evidence type="ECO:0000256" key="2">
    <source>
        <dbReference type="ARBA" id="ARBA00022801"/>
    </source>
</evidence>
<reference evidence="6" key="1">
    <citation type="journal article" date="2015" name="J. Med. Entomol.">
        <title>A Deep Insight Into the Sialotranscriptome of the Chagas Disease Vector, Panstrongylus megistus (Hemiptera: Heteroptera).</title>
        <authorList>
            <person name="Ribeiro J.M."/>
            <person name="Schwarz A."/>
            <person name="Francischetti I.M."/>
        </authorList>
    </citation>
    <scope>NUCLEOTIDE SEQUENCE</scope>
    <source>
        <tissue evidence="6">Salivary glands</tissue>
    </source>
</reference>
<comment type="similarity">
    <text evidence="3">Belongs to the PTH2 family.</text>
</comment>
<dbReference type="Gene3D" id="3.40.1490.10">
    <property type="entry name" value="Bit1"/>
    <property type="match status" value="1"/>
</dbReference>
<evidence type="ECO:0000259" key="5">
    <source>
        <dbReference type="Pfam" id="PF22562"/>
    </source>
</evidence>
<dbReference type="PANTHER" id="PTHR12649:SF29">
    <property type="entry name" value="AMINOACYL-TRNA HYDROLASE"/>
    <property type="match status" value="1"/>
</dbReference>
<dbReference type="InterPro" id="IPR009060">
    <property type="entry name" value="UBA-like_sf"/>
</dbReference>
<dbReference type="GO" id="GO:0004045">
    <property type="term" value="F:peptidyl-tRNA hydrolase activity"/>
    <property type="evidence" value="ECO:0007669"/>
    <property type="project" value="UniProtKB-EC"/>
</dbReference>
<protein>
    <recommendedName>
        <fullName evidence="1">peptidyl-tRNA hydrolase</fullName>
        <ecNumber evidence="1">3.1.1.29</ecNumber>
    </recommendedName>
</protein>
<proteinExistence type="evidence at transcript level"/>
<dbReference type="InterPro" id="IPR002833">
    <property type="entry name" value="PTH2"/>
</dbReference>
<evidence type="ECO:0000256" key="1">
    <source>
        <dbReference type="ARBA" id="ARBA00013260"/>
    </source>
</evidence>
<dbReference type="GO" id="GO:0005829">
    <property type="term" value="C:cytosol"/>
    <property type="evidence" value="ECO:0007669"/>
    <property type="project" value="TreeGrafter"/>
</dbReference>
<dbReference type="EC" id="3.1.1.29" evidence="1"/>
<dbReference type="SUPFAM" id="SSF102462">
    <property type="entry name" value="Peptidyl-tRNA hydrolase II"/>
    <property type="match status" value="1"/>
</dbReference>
<dbReference type="NCBIfam" id="TIGR00283">
    <property type="entry name" value="arch_pth2"/>
    <property type="match status" value="1"/>
</dbReference>